<evidence type="ECO:0000313" key="18">
    <source>
        <dbReference type="Proteomes" id="UP000557688"/>
    </source>
</evidence>
<dbReference type="RefSeq" id="WP_176623772.1">
    <property type="nucleotide sequence ID" value="NZ_JABXXQ010000134.1"/>
</dbReference>
<dbReference type="NCBIfam" id="NF003645">
    <property type="entry name" value="PRK05286.1-2"/>
    <property type="match status" value="1"/>
</dbReference>
<reference evidence="16 18" key="2">
    <citation type="submission" date="2020-08" db="EMBL/GenBank/DDBJ databases">
        <title>Genomic Encyclopedia of Type Strains, Phase III (KMG-III): the genomes of soil and plant-associated and newly described type strains.</title>
        <authorList>
            <person name="Whitman W."/>
        </authorList>
    </citation>
    <scope>NUCLEOTIDE SEQUENCE [LARGE SCALE GENOMIC DNA]</scope>
    <source>
        <strain evidence="16 18">CECT 8088</strain>
    </source>
</reference>
<dbReference type="PANTHER" id="PTHR48109:SF4">
    <property type="entry name" value="DIHYDROOROTATE DEHYDROGENASE (QUINONE), MITOCHONDRIAL"/>
    <property type="match status" value="1"/>
</dbReference>
<comment type="pathway">
    <text evidence="4">Pyrimidine metabolism; UMP biosynthesis via de novo pathway; orotate from (S)-dihydroorotate (quinone route): step 1/1.</text>
</comment>
<keyword evidence="18" id="KW-1185">Reference proteome</keyword>
<evidence type="ECO:0000256" key="11">
    <source>
        <dbReference type="ARBA" id="ARBA00023002"/>
    </source>
</evidence>
<evidence type="ECO:0000313" key="17">
    <source>
        <dbReference type="EMBL" id="NVN30326.1"/>
    </source>
</evidence>
<name>A0A850NR46_9PROT</name>
<evidence type="ECO:0000259" key="15">
    <source>
        <dbReference type="Pfam" id="PF01180"/>
    </source>
</evidence>
<evidence type="ECO:0000256" key="4">
    <source>
        <dbReference type="ARBA" id="ARBA00005161"/>
    </source>
</evidence>
<dbReference type="Pfam" id="PF01180">
    <property type="entry name" value="DHO_dh"/>
    <property type="match status" value="1"/>
</dbReference>
<sequence length="351" mass="36664">MSAQDLALAALRRIDPERAHRLAMAGLSLGLAGTDLAPTPALATTACGLAFANPIGLAAGFDKQAQAVRPLMRLGFGFVEIGTVTPRPQSGNPRPRLFRLPEERAAINRFGFNSDGIEAVCARLRRLRAGSRLPAPLGVNLGINKQDADPVRDYAALARACQPHADYLTVNLSSPNTPGLRDLQTAKRIGAILSAIGAVNRLPVLVKLAPDLADDDLPDLLAAIAEGGAAGLIVANTTIARPEGLRGVHAGETGGLSGRPLRERSCAMLALVARLAARRAETSSLTLIGAGGLSDAYDIITRVEAGAHLVQLYTAFAYDGPALLPRLKSDLATDLARRGIARLADLRGSAL</sequence>
<feature type="domain" description="Dihydroorotate dehydrogenase catalytic" evidence="15">
    <location>
        <begin position="42"/>
        <end position="333"/>
    </location>
</feature>
<proteinExistence type="inferred from homology"/>
<evidence type="ECO:0000256" key="9">
    <source>
        <dbReference type="ARBA" id="ARBA00022643"/>
    </source>
</evidence>
<dbReference type="GO" id="GO:0016020">
    <property type="term" value="C:membrane"/>
    <property type="evidence" value="ECO:0007669"/>
    <property type="project" value="UniProtKB-SubCell"/>
</dbReference>
<dbReference type="InterPro" id="IPR001295">
    <property type="entry name" value="Dihydroorotate_DH_CS"/>
</dbReference>
<dbReference type="PANTHER" id="PTHR48109">
    <property type="entry name" value="DIHYDROOROTATE DEHYDROGENASE (QUINONE), MITOCHONDRIAL-RELATED"/>
    <property type="match status" value="1"/>
</dbReference>
<keyword evidence="8" id="KW-0285">Flavoprotein</keyword>
<reference evidence="17 19" key="1">
    <citation type="submission" date="2020-06" db="EMBL/GenBank/DDBJ databases">
        <title>Description of novel acetic acid bacteria.</title>
        <authorList>
            <person name="Sombolestani A."/>
        </authorList>
    </citation>
    <scope>NUCLEOTIDE SEQUENCE [LARGE SCALE GENOMIC DNA]</scope>
    <source>
        <strain evidence="17 19">LMG 26838</strain>
    </source>
</reference>
<evidence type="ECO:0000256" key="6">
    <source>
        <dbReference type="ARBA" id="ARBA00012791"/>
    </source>
</evidence>
<evidence type="ECO:0000256" key="3">
    <source>
        <dbReference type="ARBA" id="ARBA00004370"/>
    </source>
</evidence>
<dbReference type="PROSITE" id="PS00911">
    <property type="entry name" value="DHODEHASE_1"/>
    <property type="match status" value="1"/>
</dbReference>
<comment type="caution">
    <text evidence="17">The sequence shown here is derived from an EMBL/GenBank/DDBJ whole genome shotgun (WGS) entry which is preliminary data.</text>
</comment>
<dbReference type="EC" id="1.3.5.2" evidence="6 14"/>
<keyword evidence="11 17" id="KW-0560">Oxidoreductase</keyword>
<dbReference type="InterPro" id="IPR050074">
    <property type="entry name" value="DHO_dehydrogenase"/>
</dbReference>
<comment type="cofactor">
    <cofactor evidence="1">
        <name>FMN</name>
        <dbReference type="ChEBI" id="CHEBI:58210"/>
    </cofactor>
</comment>
<evidence type="ECO:0000256" key="12">
    <source>
        <dbReference type="ARBA" id="ARBA00023136"/>
    </source>
</evidence>
<gene>
    <name evidence="16" type="ORF">FHR90_000838</name>
    <name evidence="17" type="ORF">HUK83_08265</name>
</gene>
<dbReference type="NCBIfam" id="NF003652">
    <property type="entry name" value="PRK05286.2-5"/>
    <property type="match status" value="1"/>
</dbReference>
<evidence type="ECO:0000256" key="7">
    <source>
        <dbReference type="ARBA" id="ARBA00018366"/>
    </source>
</evidence>
<dbReference type="Proteomes" id="UP000565205">
    <property type="component" value="Unassembled WGS sequence"/>
</dbReference>
<dbReference type="EMBL" id="JACHXV010000003">
    <property type="protein sequence ID" value="MBB3173020.1"/>
    <property type="molecule type" value="Genomic_DNA"/>
</dbReference>
<dbReference type="Proteomes" id="UP000557688">
    <property type="component" value="Unassembled WGS sequence"/>
</dbReference>
<dbReference type="InterPro" id="IPR013785">
    <property type="entry name" value="Aldolase_TIM"/>
</dbReference>
<comment type="subcellular location">
    <subcellularLocation>
        <location evidence="3">Membrane</location>
    </subcellularLocation>
</comment>
<evidence type="ECO:0000256" key="13">
    <source>
        <dbReference type="ARBA" id="ARBA00048639"/>
    </source>
</evidence>
<comment type="function">
    <text evidence="2">Catalyzes the conversion of dihydroorotate to orotate with quinone as electron acceptor.</text>
</comment>
<evidence type="ECO:0000256" key="5">
    <source>
        <dbReference type="ARBA" id="ARBA00005359"/>
    </source>
</evidence>
<dbReference type="InterPro" id="IPR005719">
    <property type="entry name" value="Dihydroorotate_DH_2"/>
</dbReference>
<dbReference type="CDD" id="cd04738">
    <property type="entry name" value="DHOD_2_like"/>
    <property type="match status" value="1"/>
</dbReference>
<dbReference type="GO" id="GO:0006207">
    <property type="term" value="P:'de novo' pyrimidine nucleobase biosynthetic process"/>
    <property type="evidence" value="ECO:0007669"/>
    <property type="project" value="UniProtKB-UniRule"/>
</dbReference>
<dbReference type="SUPFAM" id="SSF51395">
    <property type="entry name" value="FMN-linked oxidoreductases"/>
    <property type="match status" value="1"/>
</dbReference>
<dbReference type="PIRSF" id="PIRSF000164">
    <property type="entry name" value="DHO_oxidase"/>
    <property type="match status" value="1"/>
</dbReference>
<comment type="similarity">
    <text evidence="5">Belongs to the dihydroorotate dehydrogenase family. Type 2 subfamily.</text>
</comment>
<evidence type="ECO:0000256" key="8">
    <source>
        <dbReference type="ARBA" id="ARBA00022630"/>
    </source>
</evidence>
<dbReference type="GO" id="GO:0106430">
    <property type="term" value="F:dihydroorotate dehydrogenase (quinone) activity"/>
    <property type="evidence" value="ECO:0007669"/>
    <property type="project" value="UniProtKB-EC"/>
</dbReference>
<evidence type="ECO:0000256" key="1">
    <source>
        <dbReference type="ARBA" id="ARBA00001917"/>
    </source>
</evidence>
<dbReference type="UniPathway" id="UPA00070">
    <property type="reaction ID" value="UER00946"/>
</dbReference>
<evidence type="ECO:0000256" key="14">
    <source>
        <dbReference type="NCBIfam" id="TIGR01036"/>
    </source>
</evidence>
<protein>
    <recommendedName>
        <fullName evidence="7 14">Dihydroorotate dehydrogenase (quinone)</fullName>
        <ecNumber evidence="6 14">1.3.5.2</ecNumber>
    </recommendedName>
</protein>
<dbReference type="EMBL" id="JABXXQ010000134">
    <property type="protein sequence ID" value="NVN30326.1"/>
    <property type="molecule type" value="Genomic_DNA"/>
</dbReference>
<dbReference type="NCBIfam" id="TIGR01036">
    <property type="entry name" value="pyrD_sub2"/>
    <property type="match status" value="1"/>
</dbReference>
<dbReference type="InterPro" id="IPR005720">
    <property type="entry name" value="Dihydroorotate_DH_cat"/>
</dbReference>
<dbReference type="Gene3D" id="3.20.20.70">
    <property type="entry name" value="Aldolase class I"/>
    <property type="match status" value="1"/>
</dbReference>
<dbReference type="AlphaFoldDB" id="A0A850NR46"/>
<dbReference type="GO" id="GO:0005737">
    <property type="term" value="C:cytoplasm"/>
    <property type="evidence" value="ECO:0007669"/>
    <property type="project" value="InterPro"/>
</dbReference>
<keyword evidence="9" id="KW-0288">FMN</keyword>
<evidence type="ECO:0000256" key="2">
    <source>
        <dbReference type="ARBA" id="ARBA00003125"/>
    </source>
</evidence>
<keyword evidence="10" id="KW-0665">Pyrimidine biosynthesis</keyword>
<dbReference type="GO" id="GO:0044205">
    <property type="term" value="P:'de novo' UMP biosynthetic process"/>
    <property type="evidence" value="ECO:0007669"/>
    <property type="project" value="UniProtKB-UniPathway"/>
</dbReference>
<keyword evidence="12" id="KW-0472">Membrane</keyword>
<evidence type="ECO:0000313" key="16">
    <source>
        <dbReference type="EMBL" id="MBB3173020.1"/>
    </source>
</evidence>
<accession>A0A850NR46</accession>
<evidence type="ECO:0000313" key="19">
    <source>
        <dbReference type="Proteomes" id="UP000565205"/>
    </source>
</evidence>
<evidence type="ECO:0000256" key="10">
    <source>
        <dbReference type="ARBA" id="ARBA00022975"/>
    </source>
</evidence>
<comment type="catalytic activity">
    <reaction evidence="13">
        <text>(S)-dihydroorotate + a quinone = orotate + a quinol</text>
        <dbReference type="Rhea" id="RHEA:30187"/>
        <dbReference type="ChEBI" id="CHEBI:24646"/>
        <dbReference type="ChEBI" id="CHEBI:30839"/>
        <dbReference type="ChEBI" id="CHEBI:30864"/>
        <dbReference type="ChEBI" id="CHEBI:132124"/>
        <dbReference type="EC" id="1.3.5.2"/>
    </reaction>
</comment>
<dbReference type="InterPro" id="IPR012135">
    <property type="entry name" value="Dihydroorotate_DH_1_2"/>
</dbReference>
<organism evidence="17 19">
    <name type="scientific">Endobacter medicaginis</name>
    <dbReference type="NCBI Taxonomy" id="1181271"/>
    <lineage>
        <taxon>Bacteria</taxon>
        <taxon>Pseudomonadati</taxon>
        <taxon>Pseudomonadota</taxon>
        <taxon>Alphaproteobacteria</taxon>
        <taxon>Acetobacterales</taxon>
        <taxon>Acetobacteraceae</taxon>
        <taxon>Endobacter</taxon>
    </lineage>
</organism>